<proteinExistence type="predicted"/>
<protein>
    <submittedName>
        <fullName evidence="1">Uncharacterized protein</fullName>
    </submittedName>
</protein>
<dbReference type="AlphaFoldDB" id="W4GKF7"/>
<evidence type="ECO:0000313" key="1">
    <source>
        <dbReference type="EMBL" id="ETV80170.1"/>
    </source>
</evidence>
<name>W4GKF7_APHAT</name>
<accession>W4GKF7</accession>
<gene>
    <name evidence="1" type="ORF">H257_06535</name>
</gene>
<dbReference type="VEuPathDB" id="FungiDB:H257_06535"/>
<dbReference type="RefSeq" id="XP_009830094.1">
    <property type="nucleotide sequence ID" value="XM_009831792.1"/>
</dbReference>
<dbReference type="EMBL" id="KI913126">
    <property type="protein sequence ID" value="ETV80170.1"/>
    <property type="molecule type" value="Genomic_DNA"/>
</dbReference>
<organism evidence="1">
    <name type="scientific">Aphanomyces astaci</name>
    <name type="common">Crayfish plague agent</name>
    <dbReference type="NCBI Taxonomy" id="112090"/>
    <lineage>
        <taxon>Eukaryota</taxon>
        <taxon>Sar</taxon>
        <taxon>Stramenopiles</taxon>
        <taxon>Oomycota</taxon>
        <taxon>Saprolegniomycetes</taxon>
        <taxon>Saprolegniales</taxon>
        <taxon>Verrucalvaceae</taxon>
        <taxon>Aphanomyces</taxon>
    </lineage>
</organism>
<reference evidence="1" key="1">
    <citation type="submission" date="2013-12" db="EMBL/GenBank/DDBJ databases">
        <title>The Genome Sequence of Aphanomyces astaci APO3.</title>
        <authorList>
            <consortium name="The Broad Institute Genomics Platform"/>
            <person name="Russ C."/>
            <person name="Tyler B."/>
            <person name="van West P."/>
            <person name="Dieguez-Uribeondo J."/>
            <person name="Young S.K."/>
            <person name="Zeng Q."/>
            <person name="Gargeya S."/>
            <person name="Fitzgerald M."/>
            <person name="Abouelleil A."/>
            <person name="Alvarado L."/>
            <person name="Chapman S.B."/>
            <person name="Gainer-Dewar J."/>
            <person name="Goldberg J."/>
            <person name="Griggs A."/>
            <person name="Gujja S."/>
            <person name="Hansen M."/>
            <person name="Howarth C."/>
            <person name="Imamovic A."/>
            <person name="Ireland A."/>
            <person name="Larimer J."/>
            <person name="McCowan C."/>
            <person name="Murphy C."/>
            <person name="Pearson M."/>
            <person name="Poon T.W."/>
            <person name="Priest M."/>
            <person name="Roberts A."/>
            <person name="Saif S."/>
            <person name="Shea T."/>
            <person name="Sykes S."/>
            <person name="Wortman J."/>
            <person name="Nusbaum C."/>
            <person name="Birren B."/>
        </authorList>
    </citation>
    <scope>NUCLEOTIDE SEQUENCE [LARGE SCALE GENOMIC DNA]</scope>
    <source>
        <strain evidence="1">APO3</strain>
    </source>
</reference>
<dbReference type="GeneID" id="20808531"/>
<sequence>MDDWTNGLGSRVGHVGSSPINKRLSGCHVIGTGLTVKIGMACIMLRKSALDLGSAVVACATVLKTARAIDLGVGTKNKSMSPVVTKLGSGNMVRRHLRTHFWLGVPRGVARPAALVVDRVDQVVVVAMAAHLEYKMCSFHGPHVIMNVDHATFLS</sequence>